<dbReference type="SMART" id="SM00387">
    <property type="entry name" value="HATPase_c"/>
    <property type="match status" value="1"/>
</dbReference>
<keyword evidence="4" id="KW-0597">Phosphoprotein</keyword>
<evidence type="ECO:0000256" key="8">
    <source>
        <dbReference type="ARBA" id="ARBA00022989"/>
    </source>
</evidence>
<dbReference type="CDD" id="cd00082">
    <property type="entry name" value="HisKA"/>
    <property type="match status" value="1"/>
</dbReference>
<evidence type="ECO:0000259" key="13">
    <source>
        <dbReference type="PROSITE" id="PS50885"/>
    </source>
</evidence>
<keyword evidence="5" id="KW-0808">Transferase</keyword>
<dbReference type="RefSeq" id="WP_345073241.1">
    <property type="nucleotide sequence ID" value="NZ_BAABDJ010000024.1"/>
</dbReference>
<sequence length="494" mass="54026">MGWRPASLQARLSLLFVVLLLAVSGVYVFLLARSTEKYLAEDLQKRNRGLAASVAEVLEIDEATNEIPQATLRRTFDAAMVINPNIKLYLVGLDGRILTSSAEPGEVKLTRIPMAPVLAFVAATQPLPILGADPRNPAVARAFSAVRLNTRNGQPHCILYITLGGGVTADETASLRQSYILGLLLRTLTLAGGAALLVGLLLISFLTKNLHRLSTAVRRLQSGDFTTRVTGIRPGDELGELATAFNDMAARTEQALADLQSNDRLRRELVANISHDLRTPLASIEGYTETILLKQHLLTDTERQTYLQTILKNTRSLKRLVSELFELSKLEARQTVARPEPFSVTELVQDVLLKLEPEARVRAIELRASWDKDVPFVCADVGLIERVLQNLLDNALRYTPPGGQVVVAIAAPDAQQRIPLLVRDTGRGIAPTDLPHVFDRFYRSDQVREKSKDGLGLGLAIASRIVALHHSSLTVTSTEGTGTCFAFSLPVYAP</sequence>
<dbReference type="PRINTS" id="PR00344">
    <property type="entry name" value="BCTRLSENSOR"/>
</dbReference>
<evidence type="ECO:0000259" key="12">
    <source>
        <dbReference type="PROSITE" id="PS50109"/>
    </source>
</evidence>
<dbReference type="InterPro" id="IPR036097">
    <property type="entry name" value="HisK_dim/P_sf"/>
</dbReference>
<evidence type="ECO:0000256" key="4">
    <source>
        <dbReference type="ARBA" id="ARBA00022553"/>
    </source>
</evidence>
<reference evidence="15" key="1">
    <citation type="journal article" date="2019" name="Int. J. Syst. Evol. Microbiol.">
        <title>The Global Catalogue of Microorganisms (GCM) 10K type strain sequencing project: providing services to taxonomists for standard genome sequencing and annotation.</title>
        <authorList>
            <consortium name="The Broad Institute Genomics Platform"/>
            <consortium name="The Broad Institute Genome Sequencing Center for Infectious Disease"/>
            <person name="Wu L."/>
            <person name="Ma J."/>
        </authorList>
    </citation>
    <scope>NUCLEOTIDE SEQUENCE [LARGE SCALE GENOMIC DNA]</scope>
    <source>
        <strain evidence="15">JCM 17224</strain>
    </source>
</reference>
<keyword evidence="14" id="KW-0547">Nucleotide-binding</keyword>
<feature type="domain" description="HAMP" evidence="13">
    <location>
        <begin position="204"/>
        <end position="257"/>
    </location>
</feature>
<dbReference type="CDD" id="cd06225">
    <property type="entry name" value="HAMP"/>
    <property type="match status" value="1"/>
</dbReference>
<dbReference type="PROSITE" id="PS50885">
    <property type="entry name" value="HAMP"/>
    <property type="match status" value="1"/>
</dbReference>
<dbReference type="CDD" id="cd00075">
    <property type="entry name" value="HATPase"/>
    <property type="match status" value="1"/>
</dbReference>
<keyword evidence="6 11" id="KW-0812">Transmembrane</keyword>
<evidence type="ECO:0000256" key="11">
    <source>
        <dbReference type="SAM" id="Phobius"/>
    </source>
</evidence>
<dbReference type="EMBL" id="BAABDJ010000024">
    <property type="protein sequence ID" value="GAA4010570.1"/>
    <property type="molecule type" value="Genomic_DNA"/>
</dbReference>
<dbReference type="PANTHER" id="PTHR45436">
    <property type="entry name" value="SENSOR HISTIDINE KINASE YKOH"/>
    <property type="match status" value="1"/>
</dbReference>
<dbReference type="SUPFAM" id="SSF55874">
    <property type="entry name" value="ATPase domain of HSP90 chaperone/DNA topoisomerase II/histidine kinase"/>
    <property type="match status" value="1"/>
</dbReference>
<feature type="transmembrane region" description="Helical" evidence="11">
    <location>
        <begin position="183"/>
        <end position="206"/>
    </location>
</feature>
<dbReference type="SMART" id="SM00388">
    <property type="entry name" value="HisKA"/>
    <property type="match status" value="1"/>
</dbReference>
<dbReference type="EC" id="2.7.13.3" evidence="3"/>
<dbReference type="GO" id="GO:0005524">
    <property type="term" value="F:ATP binding"/>
    <property type="evidence" value="ECO:0007669"/>
    <property type="project" value="UniProtKB-KW"/>
</dbReference>
<keyword evidence="14" id="KW-0067">ATP-binding</keyword>
<feature type="transmembrane region" description="Helical" evidence="11">
    <location>
        <begin position="12"/>
        <end position="32"/>
    </location>
</feature>
<evidence type="ECO:0000256" key="3">
    <source>
        <dbReference type="ARBA" id="ARBA00012438"/>
    </source>
</evidence>
<proteinExistence type="predicted"/>
<dbReference type="PANTHER" id="PTHR45436:SF5">
    <property type="entry name" value="SENSOR HISTIDINE KINASE TRCS"/>
    <property type="match status" value="1"/>
</dbReference>
<evidence type="ECO:0000256" key="5">
    <source>
        <dbReference type="ARBA" id="ARBA00022679"/>
    </source>
</evidence>
<gene>
    <name evidence="14" type="ORF">GCM10022408_23620</name>
</gene>
<dbReference type="InterPro" id="IPR005467">
    <property type="entry name" value="His_kinase_dom"/>
</dbReference>
<keyword evidence="15" id="KW-1185">Reference proteome</keyword>
<dbReference type="PROSITE" id="PS50109">
    <property type="entry name" value="HIS_KIN"/>
    <property type="match status" value="1"/>
</dbReference>
<evidence type="ECO:0000256" key="9">
    <source>
        <dbReference type="ARBA" id="ARBA00023012"/>
    </source>
</evidence>
<dbReference type="InterPro" id="IPR003661">
    <property type="entry name" value="HisK_dim/P_dom"/>
</dbReference>
<keyword evidence="7" id="KW-0418">Kinase</keyword>
<dbReference type="Gene3D" id="3.30.565.10">
    <property type="entry name" value="Histidine kinase-like ATPase, C-terminal domain"/>
    <property type="match status" value="1"/>
</dbReference>
<evidence type="ECO:0000313" key="15">
    <source>
        <dbReference type="Proteomes" id="UP001500567"/>
    </source>
</evidence>
<dbReference type="SUPFAM" id="SSF47384">
    <property type="entry name" value="Homodimeric domain of signal transducing histidine kinase"/>
    <property type="match status" value="1"/>
</dbReference>
<protein>
    <recommendedName>
        <fullName evidence="3">histidine kinase</fullName>
        <ecNumber evidence="3">2.7.13.3</ecNumber>
    </recommendedName>
</protein>
<feature type="domain" description="Histidine kinase" evidence="12">
    <location>
        <begin position="272"/>
        <end position="493"/>
    </location>
</feature>
<comment type="caution">
    <text evidence="14">The sequence shown here is derived from an EMBL/GenBank/DDBJ whole genome shotgun (WGS) entry which is preliminary data.</text>
</comment>
<keyword evidence="8 11" id="KW-1133">Transmembrane helix</keyword>
<dbReference type="Gene3D" id="1.10.287.130">
    <property type="match status" value="1"/>
</dbReference>
<dbReference type="InterPro" id="IPR003660">
    <property type="entry name" value="HAMP_dom"/>
</dbReference>
<dbReference type="Gene3D" id="6.10.340.10">
    <property type="match status" value="1"/>
</dbReference>
<evidence type="ECO:0000256" key="2">
    <source>
        <dbReference type="ARBA" id="ARBA00004370"/>
    </source>
</evidence>
<dbReference type="SUPFAM" id="SSF158472">
    <property type="entry name" value="HAMP domain-like"/>
    <property type="match status" value="1"/>
</dbReference>
<dbReference type="InterPro" id="IPR003594">
    <property type="entry name" value="HATPase_dom"/>
</dbReference>
<organism evidence="14 15">
    <name type="scientific">Hymenobacter fastidiosus</name>
    <dbReference type="NCBI Taxonomy" id="486264"/>
    <lineage>
        <taxon>Bacteria</taxon>
        <taxon>Pseudomonadati</taxon>
        <taxon>Bacteroidota</taxon>
        <taxon>Cytophagia</taxon>
        <taxon>Cytophagales</taxon>
        <taxon>Hymenobacteraceae</taxon>
        <taxon>Hymenobacter</taxon>
    </lineage>
</organism>
<keyword evidence="10 11" id="KW-0472">Membrane</keyword>
<dbReference type="InterPro" id="IPR050428">
    <property type="entry name" value="TCS_sensor_his_kinase"/>
</dbReference>
<evidence type="ECO:0000256" key="7">
    <source>
        <dbReference type="ARBA" id="ARBA00022777"/>
    </source>
</evidence>
<dbReference type="Pfam" id="PF02518">
    <property type="entry name" value="HATPase_c"/>
    <property type="match status" value="1"/>
</dbReference>
<comment type="catalytic activity">
    <reaction evidence="1">
        <text>ATP + protein L-histidine = ADP + protein N-phospho-L-histidine.</text>
        <dbReference type="EC" id="2.7.13.3"/>
    </reaction>
</comment>
<evidence type="ECO:0000256" key="1">
    <source>
        <dbReference type="ARBA" id="ARBA00000085"/>
    </source>
</evidence>
<dbReference type="Pfam" id="PF00512">
    <property type="entry name" value="HisKA"/>
    <property type="match status" value="1"/>
</dbReference>
<comment type="subcellular location">
    <subcellularLocation>
        <location evidence="2">Membrane</location>
    </subcellularLocation>
</comment>
<dbReference type="InterPro" id="IPR004358">
    <property type="entry name" value="Sig_transdc_His_kin-like_C"/>
</dbReference>
<keyword evidence="9" id="KW-0902">Two-component regulatory system</keyword>
<dbReference type="Proteomes" id="UP001500567">
    <property type="component" value="Unassembled WGS sequence"/>
</dbReference>
<accession>A0ABP7SE93</accession>
<name>A0ABP7SE93_9BACT</name>
<dbReference type="Pfam" id="PF00672">
    <property type="entry name" value="HAMP"/>
    <property type="match status" value="1"/>
</dbReference>
<dbReference type="InterPro" id="IPR036890">
    <property type="entry name" value="HATPase_C_sf"/>
</dbReference>
<evidence type="ECO:0000313" key="14">
    <source>
        <dbReference type="EMBL" id="GAA4010570.1"/>
    </source>
</evidence>
<evidence type="ECO:0000256" key="6">
    <source>
        <dbReference type="ARBA" id="ARBA00022692"/>
    </source>
</evidence>
<dbReference type="SMART" id="SM00304">
    <property type="entry name" value="HAMP"/>
    <property type="match status" value="1"/>
</dbReference>
<evidence type="ECO:0000256" key="10">
    <source>
        <dbReference type="ARBA" id="ARBA00023136"/>
    </source>
</evidence>